<name>A0A0C2TDA3_AMAMK</name>
<organism evidence="2 3">
    <name type="scientific">Amanita muscaria (strain Koide BX008)</name>
    <dbReference type="NCBI Taxonomy" id="946122"/>
    <lineage>
        <taxon>Eukaryota</taxon>
        <taxon>Fungi</taxon>
        <taxon>Dikarya</taxon>
        <taxon>Basidiomycota</taxon>
        <taxon>Agaricomycotina</taxon>
        <taxon>Agaricomycetes</taxon>
        <taxon>Agaricomycetidae</taxon>
        <taxon>Agaricales</taxon>
        <taxon>Pluteineae</taxon>
        <taxon>Amanitaceae</taxon>
        <taxon>Amanita</taxon>
    </lineage>
</organism>
<sequence length="285" mass="31587">MPPRKTRAASSKATTSRKTGVVTADEVVEATKTLKPRAAKGKGKGKAKQQEEMADSAEEREDVQEVEDREKEGKEGGGDEAVDEDAEDESEEGIRTATTERNKLDTICNQAIIAICRLNILHPPRPLKFGHWNSRPLDEAKTTDLLNAISKSELRPFATGNLLALIIDKDALDPSCMKKDPNAEEAPFLKLTEKAKNSEMELTFAGGRHRTEVTARLEQKSAAAIAKLQDQIEVQKHRKAVALEKLKPTEPIEARITRLEEELKAEQEVRDTIGIWGIIVYDKGE</sequence>
<dbReference type="InParanoid" id="A0A0C2TDA3"/>
<dbReference type="HOGENOM" id="CLU_068077_0_0_1"/>
<feature type="compositionally biased region" description="Acidic residues" evidence="1">
    <location>
        <begin position="52"/>
        <end position="65"/>
    </location>
</feature>
<evidence type="ECO:0000256" key="1">
    <source>
        <dbReference type="SAM" id="MobiDB-lite"/>
    </source>
</evidence>
<evidence type="ECO:0000313" key="3">
    <source>
        <dbReference type="Proteomes" id="UP000054549"/>
    </source>
</evidence>
<keyword evidence="3" id="KW-1185">Reference proteome</keyword>
<gene>
    <name evidence="2" type="ORF">M378DRAFT_178585</name>
</gene>
<feature type="region of interest" description="Disordered" evidence="1">
    <location>
        <begin position="1"/>
        <end position="98"/>
    </location>
</feature>
<dbReference type="AlphaFoldDB" id="A0A0C2TDA3"/>
<dbReference type="OrthoDB" id="2680993at2759"/>
<dbReference type="EMBL" id="KN818246">
    <property type="protein sequence ID" value="KIL64799.1"/>
    <property type="molecule type" value="Genomic_DNA"/>
</dbReference>
<reference evidence="2 3" key="1">
    <citation type="submission" date="2014-04" db="EMBL/GenBank/DDBJ databases">
        <title>Evolutionary Origins and Diversification of the Mycorrhizal Mutualists.</title>
        <authorList>
            <consortium name="DOE Joint Genome Institute"/>
            <consortium name="Mycorrhizal Genomics Consortium"/>
            <person name="Kohler A."/>
            <person name="Kuo A."/>
            <person name="Nagy L.G."/>
            <person name="Floudas D."/>
            <person name="Copeland A."/>
            <person name="Barry K.W."/>
            <person name="Cichocki N."/>
            <person name="Veneault-Fourrey C."/>
            <person name="LaButti K."/>
            <person name="Lindquist E.A."/>
            <person name="Lipzen A."/>
            <person name="Lundell T."/>
            <person name="Morin E."/>
            <person name="Murat C."/>
            <person name="Riley R."/>
            <person name="Ohm R."/>
            <person name="Sun H."/>
            <person name="Tunlid A."/>
            <person name="Henrissat B."/>
            <person name="Grigoriev I.V."/>
            <person name="Hibbett D.S."/>
            <person name="Martin F."/>
        </authorList>
    </citation>
    <scope>NUCLEOTIDE SEQUENCE [LARGE SCALE GENOMIC DNA]</scope>
    <source>
        <strain evidence="2 3">Koide BX008</strain>
    </source>
</reference>
<protein>
    <submittedName>
        <fullName evidence="2">Uncharacterized protein</fullName>
    </submittedName>
</protein>
<dbReference type="Proteomes" id="UP000054549">
    <property type="component" value="Unassembled WGS sequence"/>
</dbReference>
<feature type="compositionally biased region" description="Basic residues" evidence="1">
    <location>
        <begin position="34"/>
        <end position="47"/>
    </location>
</feature>
<accession>A0A0C2TDA3</accession>
<evidence type="ECO:0000313" key="2">
    <source>
        <dbReference type="EMBL" id="KIL64799.1"/>
    </source>
</evidence>
<feature type="compositionally biased region" description="Acidic residues" evidence="1">
    <location>
        <begin position="78"/>
        <end position="91"/>
    </location>
</feature>
<feature type="compositionally biased region" description="Basic and acidic residues" evidence="1">
    <location>
        <begin position="66"/>
        <end position="77"/>
    </location>
</feature>
<feature type="compositionally biased region" description="Polar residues" evidence="1">
    <location>
        <begin position="8"/>
        <end position="18"/>
    </location>
</feature>
<proteinExistence type="predicted"/>